<comment type="catalytic activity">
    <reaction evidence="11">
        <text>[GlcNAc-(1-&gt;4)-Mur2Ac(oyl-L-Ala-gamma-D-Glu-L-Lys-D-Ala-D-Ala)](n)-di-trans,octa-cis-undecaprenyl diphosphate + beta-D-GlcNAc-(1-&gt;4)-Mur2Ac(oyl-L-Ala-gamma-D-Glu-L-Lys-D-Ala-D-Ala)-di-trans,octa-cis-undecaprenyl diphosphate = [GlcNAc-(1-&gt;4)-Mur2Ac(oyl-L-Ala-gamma-D-Glu-L-Lys-D-Ala-D-Ala)](n+1)-di-trans,octa-cis-undecaprenyl diphosphate + di-trans,octa-cis-undecaprenyl diphosphate + H(+)</text>
        <dbReference type="Rhea" id="RHEA:23708"/>
        <dbReference type="Rhea" id="RHEA-COMP:9602"/>
        <dbReference type="Rhea" id="RHEA-COMP:9603"/>
        <dbReference type="ChEBI" id="CHEBI:15378"/>
        <dbReference type="ChEBI" id="CHEBI:58405"/>
        <dbReference type="ChEBI" id="CHEBI:60033"/>
        <dbReference type="ChEBI" id="CHEBI:78435"/>
        <dbReference type="EC" id="2.4.99.28"/>
    </reaction>
</comment>
<organism evidence="13">
    <name type="scientific">uncultured marine microorganism HF4000_APKG2M17</name>
    <dbReference type="NCBI Taxonomy" id="455548"/>
    <lineage>
        <taxon>unclassified sequences</taxon>
        <taxon>environmental samples</taxon>
    </lineage>
</organism>
<keyword evidence="4 12" id="KW-0812">Transmembrane</keyword>
<evidence type="ECO:0000256" key="9">
    <source>
        <dbReference type="ARBA" id="ARBA00032370"/>
    </source>
</evidence>
<feature type="transmembrane region" description="Helical" evidence="12">
    <location>
        <begin position="192"/>
        <end position="210"/>
    </location>
</feature>
<protein>
    <recommendedName>
        <fullName evidence="10">peptidoglycan glycosyltransferase</fullName>
        <ecNumber evidence="10">2.4.99.28</ecNumber>
    </recommendedName>
    <alternativeName>
        <fullName evidence="9">Peptidoglycan polymerase</fullName>
    </alternativeName>
</protein>
<keyword evidence="2" id="KW-0328">Glycosyltransferase</keyword>
<keyword evidence="8 12" id="KW-0472">Membrane</keyword>
<keyword evidence="6" id="KW-0573">Peptidoglycan synthesis</keyword>
<evidence type="ECO:0000256" key="4">
    <source>
        <dbReference type="ARBA" id="ARBA00022692"/>
    </source>
</evidence>
<evidence type="ECO:0000256" key="7">
    <source>
        <dbReference type="ARBA" id="ARBA00022989"/>
    </source>
</evidence>
<evidence type="ECO:0000256" key="2">
    <source>
        <dbReference type="ARBA" id="ARBA00022676"/>
    </source>
</evidence>
<dbReference type="GO" id="GO:0051301">
    <property type="term" value="P:cell division"/>
    <property type="evidence" value="ECO:0007669"/>
    <property type="project" value="InterPro"/>
</dbReference>
<evidence type="ECO:0000256" key="10">
    <source>
        <dbReference type="ARBA" id="ARBA00044770"/>
    </source>
</evidence>
<feature type="transmembrane region" description="Helical" evidence="12">
    <location>
        <begin position="286"/>
        <end position="307"/>
    </location>
</feature>
<evidence type="ECO:0000256" key="11">
    <source>
        <dbReference type="ARBA" id="ARBA00049902"/>
    </source>
</evidence>
<reference evidence="13" key="1">
    <citation type="journal article" date="2008" name="ISME J.">
        <title>Genomic patterns of recombination, clonal divergence and environment in marine microbial populations.</title>
        <authorList>
            <person name="Konstantinidis K.T."/>
            <person name="Delong E.F."/>
        </authorList>
    </citation>
    <scope>NUCLEOTIDE SEQUENCE</scope>
</reference>
<feature type="transmembrane region" description="Helical" evidence="12">
    <location>
        <begin position="319"/>
        <end position="339"/>
    </location>
</feature>
<gene>
    <name evidence="13" type="ORF">ALOHA_HF4000APKG2M17ctg1g20</name>
</gene>
<dbReference type="AlphaFoldDB" id="B3T6T9"/>
<dbReference type="GO" id="GO:0008955">
    <property type="term" value="F:peptidoglycan glycosyltransferase activity"/>
    <property type="evidence" value="ECO:0007669"/>
    <property type="project" value="UniProtKB-EC"/>
</dbReference>
<sequence length="379" mass="40741">MQILTLRSKDFESVDKFVLWAFMLLSAIGVVAVYSAISYLAATKGDGDTEALLFKHLFRVGLALLAMGVFSMIDYRLLAKWSRVMLIISIVMLIAVQVVGIVSGGAARWLNLAGVIFQPSDMAKVSLVLYVSTLLAQKQVYIKSFSRTFAPIFVWILLTIGAIGISDLSTAAVLLVCVLVMCFIARVSVLHISMVGVLGLVLAYVMLLGSPERAARIESFVGMKLFPHTVAEKVLSVRDEGYQSHQAKIAIALGGLTGVGPGKSTQKHFLPAPYNDFIYAIIAEEYGIIGAFVLLGLFLLILFRGLLRIARHAPDPLGLFLAVGVVVMFSLYGFVHAGVSSNLLPVTGLALPFVSYGGTSLLANGIMAGILLNISRQIA</sequence>
<feature type="transmembrane region" description="Helical" evidence="12">
    <location>
        <begin position="17"/>
        <end position="37"/>
    </location>
</feature>
<evidence type="ECO:0000256" key="6">
    <source>
        <dbReference type="ARBA" id="ARBA00022984"/>
    </source>
</evidence>
<feature type="transmembrane region" description="Helical" evidence="12">
    <location>
        <begin position="148"/>
        <end position="165"/>
    </location>
</feature>
<evidence type="ECO:0000256" key="5">
    <source>
        <dbReference type="ARBA" id="ARBA00022960"/>
    </source>
</evidence>
<feature type="transmembrane region" description="Helical" evidence="12">
    <location>
        <begin position="57"/>
        <end position="77"/>
    </location>
</feature>
<feature type="transmembrane region" description="Helical" evidence="12">
    <location>
        <begin position="351"/>
        <end position="374"/>
    </location>
</feature>
<proteinExistence type="predicted"/>
<keyword evidence="3" id="KW-0808">Transferase</keyword>
<dbReference type="InterPro" id="IPR001182">
    <property type="entry name" value="FtsW/RodA"/>
</dbReference>
<feature type="transmembrane region" description="Helical" evidence="12">
    <location>
        <begin position="84"/>
        <end position="110"/>
    </location>
</feature>
<dbReference type="PANTHER" id="PTHR30474:SF2">
    <property type="entry name" value="PEPTIDOGLYCAN GLYCOSYLTRANSFERASE FTSW-RELATED"/>
    <property type="match status" value="1"/>
</dbReference>
<accession>B3T6T9</accession>
<evidence type="ECO:0000256" key="1">
    <source>
        <dbReference type="ARBA" id="ARBA00004141"/>
    </source>
</evidence>
<keyword evidence="5" id="KW-0133">Cell shape</keyword>
<dbReference type="GO" id="GO:0005886">
    <property type="term" value="C:plasma membrane"/>
    <property type="evidence" value="ECO:0007669"/>
    <property type="project" value="TreeGrafter"/>
</dbReference>
<dbReference type="EC" id="2.4.99.28" evidence="10"/>
<dbReference type="Pfam" id="PF01098">
    <property type="entry name" value="FTSW_RODA_SPOVE"/>
    <property type="match status" value="1"/>
</dbReference>
<dbReference type="GO" id="GO:0015648">
    <property type="term" value="F:lipid-linked peptidoglycan transporter activity"/>
    <property type="evidence" value="ECO:0007669"/>
    <property type="project" value="TreeGrafter"/>
</dbReference>
<evidence type="ECO:0000256" key="8">
    <source>
        <dbReference type="ARBA" id="ARBA00023136"/>
    </source>
</evidence>
<comment type="subcellular location">
    <subcellularLocation>
        <location evidence="1">Membrane</location>
        <topology evidence="1">Multi-pass membrane protein</topology>
    </subcellularLocation>
</comment>
<evidence type="ECO:0000256" key="12">
    <source>
        <dbReference type="SAM" id="Phobius"/>
    </source>
</evidence>
<evidence type="ECO:0000256" key="3">
    <source>
        <dbReference type="ARBA" id="ARBA00022679"/>
    </source>
</evidence>
<keyword evidence="7 12" id="KW-1133">Transmembrane helix</keyword>
<evidence type="ECO:0000313" key="13">
    <source>
        <dbReference type="EMBL" id="ABZ08298.1"/>
    </source>
</evidence>
<dbReference type="PANTHER" id="PTHR30474">
    <property type="entry name" value="CELL CYCLE PROTEIN"/>
    <property type="match status" value="1"/>
</dbReference>
<dbReference type="EMBL" id="EU016626">
    <property type="protein sequence ID" value="ABZ08298.1"/>
    <property type="molecule type" value="Genomic_DNA"/>
</dbReference>
<name>B3T6T9_9ZZZZ</name>